<keyword evidence="2" id="KW-1185">Reference proteome</keyword>
<protein>
    <recommendedName>
        <fullName evidence="4">Retrotransposon gag domain-containing protein</fullName>
    </recommendedName>
</protein>
<evidence type="ECO:0000256" key="1">
    <source>
        <dbReference type="SAM" id="MobiDB-lite"/>
    </source>
</evidence>
<dbReference type="PANTHER" id="PTHR32108:SF5">
    <property type="entry name" value="DYNACTIN SUBUNIT 1-LIKE"/>
    <property type="match status" value="1"/>
</dbReference>
<accession>A0ABM2ZXG8</accession>
<reference evidence="3" key="2">
    <citation type="submission" date="2025-08" db="UniProtKB">
        <authorList>
            <consortium name="RefSeq"/>
        </authorList>
    </citation>
    <scope>IDENTIFICATION</scope>
</reference>
<evidence type="ECO:0000313" key="3">
    <source>
        <dbReference type="RefSeq" id="XP_040947340.1"/>
    </source>
</evidence>
<dbReference type="GeneID" id="107898210"/>
<evidence type="ECO:0000313" key="2">
    <source>
        <dbReference type="Proteomes" id="UP000818029"/>
    </source>
</evidence>
<dbReference type="RefSeq" id="XP_040947340.1">
    <property type="nucleotide sequence ID" value="XM_041091406.1"/>
</dbReference>
<dbReference type="CDD" id="cd00303">
    <property type="entry name" value="retropepsin_like"/>
    <property type="match status" value="1"/>
</dbReference>
<sequence>MNEQLEKIQQKMIDKIMESQWSMMAQLTQWLNKGVDKGKSSVPNFEEGDSEGLVYPSGFTPQQVEVNPHKSSVTIKPQQFQVGIATPTNFQAGLGPNLRNNLVNPAIPDFNETAEKEKMNDKLPKQLEERYKWLEKKFRVMECAESYYGMDVKELSLVPDLTPFITHMLGSATKSFSDIIMNGEMIENAIRSGKIDAGESSRRLASKKKENEVNNASYSKTITVNQPRNVTIDKQGTDTRKNREKPQFTPIPMSYKELYQKLFHAHVVSPFYLEPLQPLYPKWYDANAQCDYHARIVGHSIEHCTAFKKLVERLISMGVVKLDDSPKIENPLPDHNGVNMIGGSMGRKIKEDIAEVKNPLRWVWRNMVERGLFVSERSFEGVENYCEFHHEKIHEIQECTEFRALVQGMMDNKEMEFYEEVKEEGSIYTSESTKVPKVTQSVVIILRPKNNEVRMPVTPRIIIKKPATFSYQDSKRVPWNYECNTTVPGKETAKDQGVSADPEPVKGKAIVVEQKRKVAEPVLSINEPVKEEEAVEFLKFLKHNEYNMVEQLHKQSARTSILALLLNSEVHRSALMKVLKETYVANDISVNKLDRLVNNISADNLIFFNDDEIPPGGMGSTKALHITRCKGYTLPGVLIDNGSAMNVLPLSTLNKLPIDSSHMKTCQNIVRAFDGTERKVMGRIEIPLLIGLTVYEVDFLVINIKTSYNCLLGRPWIHSVGAVPSSLHQKLKLVTEGQLVMINAEEDIIAAVSNEAPYVETNDEVVECSFRYLEFVNATFSPEGSKILVPKISKTTEMGLQLSLYIDDVNDAAANSEFPFEQNMCLEGSYDFEGDVDCGLSLDLLKMEEKQILPHKETIEVVSLEEGKENRGETCTSLEEVVPKIKKVSAQT</sequence>
<dbReference type="Proteomes" id="UP000818029">
    <property type="component" value="Chromosome D04"/>
</dbReference>
<gene>
    <name evidence="3" type="primary">LOC107898210</name>
</gene>
<name>A0ABM2ZXG8_GOSHI</name>
<feature type="region of interest" description="Disordered" evidence="1">
    <location>
        <begin position="197"/>
        <end position="217"/>
    </location>
</feature>
<reference evidence="2" key="1">
    <citation type="journal article" date="2020" name="Nat. Genet.">
        <title>Genomic diversifications of five Gossypium allopolyploid species and their impact on cotton improvement.</title>
        <authorList>
            <person name="Chen Z.J."/>
            <person name="Sreedasyam A."/>
            <person name="Ando A."/>
            <person name="Song Q."/>
            <person name="De Santiago L.M."/>
            <person name="Hulse-Kemp A.M."/>
            <person name="Ding M."/>
            <person name="Ye W."/>
            <person name="Kirkbride R.C."/>
            <person name="Jenkins J."/>
            <person name="Plott C."/>
            <person name="Lovell J."/>
            <person name="Lin Y.M."/>
            <person name="Vaughn R."/>
            <person name="Liu B."/>
            <person name="Simpson S."/>
            <person name="Scheffler B.E."/>
            <person name="Wen L."/>
            <person name="Saski C.A."/>
            <person name="Grover C.E."/>
            <person name="Hu G."/>
            <person name="Conover J.L."/>
            <person name="Carlson J.W."/>
            <person name="Shu S."/>
            <person name="Boston L.B."/>
            <person name="Williams M."/>
            <person name="Peterson D.G."/>
            <person name="McGee K."/>
            <person name="Jones D.C."/>
            <person name="Wendel J.F."/>
            <person name="Stelly D.M."/>
            <person name="Grimwood J."/>
            <person name="Schmutz J."/>
        </authorList>
    </citation>
    <scope>NUCLEOTIDE SEQUENCE [LARGE SCALE GENOMIC DNA]</scope>
    <source>
        <strain evidence="2">cv. TM-1</strain>
    </source>
</reference>
<organism evidence="2 3">
    <name type="scientific">Gossypium hirsutum</name>
    <name type="common">Upland cotton</name>
    <name type="synonym">Gossypium mexicanum</name>
    <dbReference type="NCBI Taxonomy" id="3635"/>
    <lineage>
        <taxon>Eukaryota</taxon>
        <taxon>Viridiplantae</taxon>
        <taxon>Streptophyta</taxon>
        <taxon>Embryophyta</taxon>
        <taxon>Tracheophyta</taxon>
        <taxon>Spermatophyta</taxon>
        <taxon>Magnoliopsida</taxon>
        <taxon>eudicotyledons</taxon>
        <taxon>Gunneridae</taxon>
        <taxon>Pentapetalae</taxon>
        <taxon>rosids</taxon>
        <taxon>malvids</taxon>
        <taxon>Malvales</taxon>
        <taxon>Malvaceae</taxon>
        <taxon>Malvoideae</taxon>
        <taxon>Gossypium</taxon>
    </lineage>
</organism>
<dbReference type="PANTHER" id="PTHR32108">
    <property type="entry name" value="DNA-DIRECTED RNA POLYMERASE SUBUNIT ALPHA"/>
    <property type="match status" value="1"/>
</dbReference>
<dbReference type="Gene3D" id="2.40.70.10">
    <property type="entry name" value="Acid Proteases"/>
    <property type="match status" value="1"/>
</dbReference>
<proteinExistence type="predicted"/>
<feature type="compositionally biased region" description="Basic and acidic residues" evidence="1">
    <location>
        <begin position="197"/>
        <end position="212"/>
    </location>
</feature>
<dbReference type="InterPro" id="IPR021109">
    <property type="entry name" value="Peptidase_aspartic_dom_sf"/>
</dbReference>
<evidence type="ECO:0008006" key="4">
    <source>
        <dbReference type="Google" id="ProtNLM"/>
    </source>
</evidence>